<evidence type="ECO:0000313" key="4">
    <source>
        <dbReference type="Proteomes" id="UP000585474"/>
    </source>
</evidence>
<comment type="caution">
    <text evidence="3">The sequence shown here is derived from an EMBL/GenBank/DDBJ whole genome shotgun (WGS) entry which is preliminary data.</text>
</comment>
<organism evidence="3 4">
    <name type="scientific">Actinidia rufa</name>
    <dbReference type="NCBI Taxonomy" id="165716"/>
    <lineage>
        <taxon>Eukaryota</taxon>
        <taxon>Viridiplantae</taxon>
        <taxon>Streptophyta</taxon>
        <taxon>Embryophyta</taxon>
        <taxon>Tracheophyta</taxon>
        <taxon>Spermatophyta</taxon>
        <taxon>Magnoliopsida</taxon>
        <taxon>eudicotyledons</taxon>
        <taxon>Gunneridae</taxon>
        <taxon>Pentapetalae</taxon>
        <taxon>asterids</taxon>
        <taxon>Ericales</taxon>
        <taxon>Actinidiaceae</taxon>
        <taxon>Actinidia</taxon>
    </lineage>
</organism>
<sequence length="304" mass="33931">MAIKAQALADFIVESTHEGTPQPETASPETIVPEEPTPEEDLAHWKLFMDGSSNQHDCGAGLVIQTPSGEQMEYTIRMGFKATNNEAEYEALLAGLRVAVELGAQSLEIFSDSQLVVNQVQGDYFTKDARMMAYLGKVKAASTKLEFKIHQIPREDNKKADALANLASTFEFISDRCIPLEFLASPSIGIANQILQPEESPTWMDEIVAYLQKGTLPKDKLQARRLHTEMVPMSSPWPFAQSPSHYKMAKGILVAIIDVANIKIAKSLQNGKRHLGRHYRCRQYQDRQVITKRQKASWSPLSTS</sequence>
<dbReference type="PROSITE" id="PS50879">
    <property type="entry name" value="RNASE_H_1"/>
    <property type="match status" value="1"/>
</dbReference>
<protein>
    <recommendedName>
        <fullName evidence="2">RNase H type-1 domain-containing protein</fullName>
    </recommendedName>
</protein>
<feature type="region of interest" description="Disordered" evidence="1">
    <location>
        <begin position="13"/>
        <end position="36"/>
    </location>
</feature>
<evidence type="ECO:0000313" key="3">
    <source>
        <dbReference type="EMBL" id="GFS38940.1"/>
    </source>
</evidence>
<dbReference type="GO" id="GO:0003676">
    <property type="term" value="F:nucleic acid binding"/>
    <property type="evidence" value="ECO:0007669"/>
    <property type="project" value="InterPro"/>
</dbReference>
<evidence type="ECO:0000256" key="1">
    <source>
        <dbReference type="SAM" id="MobiDB-lite"/>
    </source>
</evidence>
<dbReference type="EMBL" id="BJWL01000319">
    <property type="protein sequence ID" value="GFS38940.1"/>
    <property type="molecule type" value="Genomic_DNA"/>
</dbReference>
<reference evidence="4" key="1">
    <citation type="submission" date="2019-07" db="EMBL/GenBank/DDBJ databases">
        <title>De Novo Assembly of kiwifruit Actinidia rufa.</title>
        <authorList>
            <person name="Sugita-Konishi S."/>
            <person name="Sato K."/>
            <person name="Mori E."/>
            <person name="Abe Y."/>
            <person name="Kisaki G."/>
            <person name="Hamano K."/>
            <person name="Suezawa K."/>
            <person name="Otani M."/>
            <person name="Fukuda T."/>
            <person name="Manabe T."/>
            <person name="Gomi K."/>
            <person name="Tabuchi M."/>
            <person name="Akimitsu K."/>
            <person name="Kataoka I."/>
        </authorList>
    </citation>
    <scope>NUCLEOTIDE SEQUENCE [LARGE SCALE GENOMIC DNA]</scope>
    <source>
        <strain evidence="4">cv. Fuchu</strain>
    </source>
</reference>
<dbReference type="InterPro" id="IPR036397">
    <property type="entry name" value="RNaseH_sf"/>
</dbReference>
<dbReference type="InterPro" id="IPR012337">
    <property type="entry name" value="RNaseH-like_sf"/>
</dbReference>
<dbReference type="GO" id="GO:0004523">
    <property type="term" value="F:RNA-DNA hybrid ribonuclease activity"/>
    <property type="evidence" value="ECO:0007669"/>
    <property type="project" value="InterPro"/>
</dbReference>
<dbReference type="InterPro" id="IPR002156">
    <property type="entry name" value="RNaseH_domain"/>
</dbReference>
<feature type="domain" description="RNase H type-1" evidence="2">
    <location>
        <begin position="41"/>
        <end position="169"/>
    </location>
</feature>
<evidence type="ECO:0000259" key="2">
    <source>
        <dbReference type="PROSITE" id="PS50879"/>
    </source>
</evidence>
<feature type="compositionally biased region" description="Polar residues" evidence="1">
    <location>
        <begin position="18"/>
        <end position="27"/>
    </location>
</feature>
<dbReference type="AlphaFoldDB" id="A0A7J0DNL1"/>
<gene>
    <name evidence="3" type="ORF">Acr_00g0060370</name>
</gene>
<accession>A0A7J0DNL1</accession>
<dbReference type="SUPFAM" id="SSF53098">
    <property type="entry name" value="Ribonuclease H-like"/>
    <property type="match status" value="1"/>
</dbReference>
<dbReference type="PANTHER" id="PTHR48475:SF2">
    <property type="entry name" value="RIBONUCLEASE H"/>
    <property type="match status" value="1"/>
</dbReference>
<proteinExistence type="predicted"/>
<name>A0A7J0DNL1_9ERIC</name>
<dbReference type="Pfam" id="PF13456">
    <property type="entry name" value="RVT_3"/>
    <property type="match status" value="1"/>
</dbReference>
<dbReference type="Gene3D" id="3.30.420.10">
    <property type="entry name" value="Ribonuclease H-like superfamily/Ribonuclease H"/>
    <property type="match status" value="1"/>
</dbReference>
<dbReference type="Proteomes" id="UP000585474">
    <property type="component" value="Unassembled WGS sequence"/>
</dbReference>
<keyword evidence="4" id="KW-1185">Reference proteome</keyword>
<dbReference type="OrthoDB" id="1740909at2759"/>
<dbReference type="CDD" id="cd09279">
    <property type="entry name" value="RNase_HI_like"/>
    <property type="match status" value="1"/>
</dbReference>
<dbReference type="PANTHER" id="PTHR48475">
    <property type="entry name" value="RIBONUCLEASE H"/>
    <property type="match status" value="1"/>
</dbReference>